<protein>
    <submittedName>
        <fullName evidence="2">Uncharacterized protein</fullName>
    </submittedName>
</protein>
<dbReference type="Proteomes" id="UP000192578">
    <property type="component" value="Unassembled WGS sequence"/>
</dbReference>
<dbReference type="EMBL" id="MTYJ01000019">
    <property type="protein sequence ID" value="OQV22104.1"/>
    <property type="molecule type" value="Genomic_DNA"/>
</dbReference>
<proteinExistence type="predicted"/>
<accession>A0A1W0X455</accession>
<name>A0A1W0X455_HYPEX</name>
<dbReference type="AlphaFoldDB" id="A0A1W0X455"/>
<evidence type="ECO:0000313" key="3">
    <source>
        <dbReference type="Proteomes" id="UP000192578"/>
    </source>
</evidence>
<evidence type="ECO:0000313" key="2">
    <source>
        <dbReference type="EMBL" id="OQV22104.1"/>
    </source>
</evidence>
<gene>
    <name evidence="2" type="ORF">BV898_03949</name>
</gene>
<organism evidence="2 3">
    <name type="scientific">Hypsibius exemplaris</name>
    <name type="common">Freshwater tardigrade</name>
    <dbReference type="NCBI Taxonomy" id="2072580"/>
    <lineage>
        <taxon>Eukaryota</taxon>
        <taxon>Metazoa</taxon>
        <taxon>Ecdysozoa</taxon>
        <taxon>Tardigrada</taxon>
        <taxon>Eutardigrada</taxon>
        <taxon>Parachela</taxon>
        <taxon>Hypsibioidea</taxon>
        <taxon>Hypsibiidae</taxon>
        <taxon>Hypsibius</taxon>
    </lineage>
</organism>
<comment type="caution">
    <text evidence="2">The sequence shown here is derived from an EMBL/GenBank/DDBJ whole genome shotgun (WGS) entry which is preliminary data.</text>
</comment>
<sequence>MQRNNPEKNIFGNVLTSHRAANSLEYFLDSFHHLEHTEILSPSTCDRIFPVATTTKHHGVPLSKVRTKRPVIPSQVDPKRSSKHKLQ</sequence>
<reference evidence="3" key="1">
    <citation type="submission" date="2017-01" db="EMBL/GenBank/DDBJ databases">
        <title>Comparative genomics of anhydrobiosis in the tardigrade Hypsibius dujardini.</title>
        <authorList>
            <person name="Yoshida Y."/>
            <person name="Koutsovoulos G."/>
            <person name="Laetsch D."/>
            <person name="Stevens L."/>
            <person name="Kumar S."/>
            <person name="Horikawa D."/>
            <person name="Ishino K."/>
            <person name="Komine S."/>
            <person name="Tomita M."/>
            <person name="Blaxter M."/>
            <person name="Arakawa K."/>
        </authorList>
    </citation>
    <scope>NUCLEOTIDE SEQUENCE [LARGE SCALE GENOMIC DNA]</scope>
    <source>
        <strain evidence="3">Z151</strain>
    </source>
</reference>
<feature type="region of interest" description="Disordered" evidence="1">
    <location>
        <begin position="58"/>
        <end position="87"/>
    </location>
</feature>
<evidence type="ECO:0000256" key="1">
    <source>
        <dbReference type="SAM" id="MobiDB-lite"/>
    </source>
</evidence>
<feature type="compositionally biased region" description="Basic residues" evidence="1">
    <location>
        <begin position="58"/>
        <end position="69"/>
    </location>
</feature>
<keyword evidence="3" id="KW-1185">Reference proteome</keyword>